<comment type="caution">
    <text evidence="1">The sequence shown here is derived from an EMBL/GenBank/DDBJ whole genome shotgun (WGS) entry which is preliminary data.</text>
</comment>
<proteinExistence type="predicted"/>
<dbReference type="AlphaFoldDB" id="A0A5M9JBP1"/>
<organism evidence="1 2">
    <name type="scientific">Monilinia fructicola</name>
    <name type="common">Brown rot fungus</name>
    <name type="synonym">Ciboria fructicola</name>
    <dbReference type="NCBI Taxonomy" id="38448"/>
    <lineage>
        <taxon>Eukaryota</taxon>
        <taxon>Fungi</taxon>
        <taxon>Dikarya</taxon>
        <taxon>Ascomycota</taxon>
        <taxon>Pezizomycotina</taxon>
        <taxon>Leotiomycetes</taxon>
        <taxon>Helotiales</taxon>
        <taxon>Sclerotiniaceae</taxon>
        <taxon>Monilinia</taxon>
    </lineage>
</organism>
<gene>
    <name evidence="1" type="ORF">EYC84_011005</name>
</gene>
<dbReference type="Proteomes" id="UP000322873">
    <property type="component" value="Unassembled WGS sequence"/>
</dbReference>
<evidence type="ECO:0000313" key="2">
    <source>
        <dbReference type="Proteomes" id="UP000322873"/>
    </source>
</evidence>
<name>A0A5M9JBP1_MONFR</name>
<dbReference type="EMBL" id="VICG01000014">
    <property type="protein sequence ID" value="KAA8565282.1"/>
    <property type="molecule type" value="Genomic_DNA"/>
</dbReference>
<accession>A0A5M9JBP1</accession>
<protein>
    <submittedName>
        <fullName evidence="1">Uncharacterized protein</fullName>
    </submittedName>
</protein>
<keyword evidence="2" id="KW-1185">Reference proteome</keyword>
<sequence>MGACACSLGSKTGEDVDYCQIRGSTGEKWRRPESSEGRLLGISSVIDPRFILKIRVRVSSAIRGKWKWKRNIKREAATDKIKM</sequence>
<evidence type="ECO:0000313" key="1">
    <source>
        <dbReference type="EMBL" id="KAA8565282.1"/>
    </source>
</evidence>
<reference evidence="1 2" key="1">
    <citation type="submission" date="2019-06" db="EMBL/GenBank/DDBJ databases">
        <title>Genome Sequence of the Brown Rot Fungal Pathogen Monilinia fructicola.</title>
        <authorList>
            <person name="De Miccolis Angelini R.M."/>
            <person name="Landi L."/>
            <person name="Abate D."/>
            <person name="Pollastro S."/>
            <person name="Romanazzi G."/>
            <person name="Faretra F."/>
        </authorList>
    </citation>
    <scope>NUCLEOTIDE SEQUENCE [LARGE SCALE GENOMIC DNA]</scope>
    <source>
        <strain evidence="1 2">Mfrc123</strain>
    </source>
</reference>